<gene>
    <name evidence="1" type="ORF">HHK36_019433</name>
</gene>
<proteinExistence type="predicted"/>
<dbReference type="Proteomes" id="UP000655225">
    <property type="component" value="Unassembled WGS sequence"/>
</dbReference>
<dbReference type="InterPro" id="IPR008480">
    <property type="entry name" value="DUF761_pln"/>
</dbReference>
<comment type="caution">
    <text evidence="1">The sequence shown here is derived from an EMBL/GenBank/DDBJ whole genome shotgun (WGS) entry which is preliminary data.</text>
</comment>
<evidence type="ECO:0000313" key="1">
    <source>
        <dbReference type="EMBL" id="KAF8395487.1"/>
    </source>
</evidence>
<dbReference type="PANTHER" id="PTHR33450:SF4">
    <property type="entry name" value="OS04G0665666 PROTEIN"/>
    <property type="match status" value="1"/>
</dbReference>
<keyword evidence="2" id="KW-1185">Reference proteome</keyword>
<name>A0A834YW91_TETSI</name>
<dbReference type="Pfam" id="PF05553">
    <property type="entry name" value="DUF761"/>
    <property type="match status" value="1"/>
</dbReference>
<dbReference type="OrthoDB" id="1104789at2759"/>
<evidence type="ECO:0000313" key="2">
    <source>
        <dbReference type="Proteomes" id="UP000655225"/>
    </source>
</evidence>
<sequence length="196" mass="23077">MVGQSPLKSLQSLHVFSWKTPYSSSNLIKIKTLIQSHIFRHVHRVFQALTKVKSKLIELLKENQPNCYKDTIKKKKKKKKKIFSSIRVHHKWGSSHVLPMPEQDLDGFTTNHMLFYDSTWNSMVPTGECKDEAVESQLSGYLQWLEEKVPQNSTADLDIDEIDRLADKFIARCHEKFRLEKEESYRRYHEMLARSI</sequence>
<organism evidence="1 2">
    <name type="scientific">Tetracentron sinense</name>
    <name type="common">Spur-leaf</name>
    <dbReference type="NCBI Taxonomy" id="13715"/>
    <lineage>
        <taxon>Eukaryota</taxon>
        <taxon>Viridiplantae</taxon>
        <taxon>Streptophyta</taxon>
        <taxon>Embryophyta</taxon>
        <taxon>Tracheophyta</taxon>
        <taxon>Spermatophyta</taxon>
        <taxon>Magnoliopsida</taxon>
        <taxon>Trochodendrales</taxon>
        <taxon>Trochodendraceae</taxon>
        <taxon>Tetracentron</taxon>
    </lineage>
</organism>
<dbReference type="PANTHER" id="PTHR33450">
    <property type="entry name" value="EMB|CAB67623.1-RELATED"/>
    <property type="match status" value="1"/>
</dbReference>
<dbReference type="OMA" id="RCHEKFL"/>
<accession>A0A834YW91</accession>
<dbReference type="AlphaFoldDB" id="A0A834YW91"/>
<dbReference type="EMBL" id="JABCRI010000013">
    <property type="protein sequence ID" value="KAF8395487.1"/>
    <property type="molecule type" value="Genomic_DNA"/>
</dbReference>
<reference evidence="1 2" key="1">
    <citation type="submission" date="2020-04" db="EMBL/GenBank/DDBJ databases">
        <title>Plant Genome Project.</title>
        <authorList>
            <person name="Zhang R.-G."/>
        </authorList>
    </citation>
    <scope>NUCLEOTIDE SEQUENCE [LARGE SCALE GENOMIC DNA]</scope>
    <source>
        <strain evidence="1">YNK0</strain>
        <tissue evidence="1">Leaf</tissue>
    </source>
</reference>
<protein>
    <submittedName>
        <fullName evidence="1">Uncharacterized protein</fullName>
    </submittedName>
</protein>